<dbReference type="EMBL" id="LUKD01000008">
    <property type="protein sequence ID" value="KYG62532.1"/>
    <property type="molecule type" value="Genomic_DNA"/>
</dbReference>
<evidence type="ECO:0000256" key="1">
    <source>
        <dbReference type="SAM" id="SignalP"/>
    </source>
</evidence>
<dbReference type="PROSITE" id="PS51257">
    <property type="entry name" value="PROKAR_LIPOPROTEIN"/>
    <property type="match status" value="1"/>
</dbReference>
<organism evidence="2 3">
    <name type="scientific">Bdellovibrio bacteriovorus</name>
    <dbReference type="NCBI Taxonomy" id="959"/>
    <lineage>
        <taxon>Bacteria</taxon>
        <taxon>Pseudomonadati</taxon>
        <taxon>Bdellovibrionota</taxon>
        <taxon>Bdellovibrionia</taxon>
        <taxon>Bdellovibrionales</taxon>
        <taxon>Pseudobdellovibrionaceae</taxon>
        <taxon>Bdellovibrio</taxon>
    </lineage>
</organism>
<proteinExistence type="predicted"/>
<dbReference type="RefSeq" id="WP_063208661.1">
    <property type="nucleotide sequence ID" value="NZ_CP168967.1"/>
</dbReference>
<evidence type="ECO:0000313" key="2">
    <source>
        <dbReference type="EMBL" id="KYG62532.1"/>
    </source>
</evidence>
<evidence type="ECO:0000313" key="3">
    <source>
        <dbReference type="Proteomes" id="UP000075799"/>
    </source>
</evidence>
<comment type="caution">
    <text evidence="2">The sequence shown here is derived from an EMBL/GenBank/DDBJ whole genome shotgun (WGS) entry which is preliminary data.</text>
</comment>
<sequence>MRKLLLVCAVFAVAACSSKHKAKDIDTTVGMSAPVRGDSVVGVKDGDMVYQRKVVMSEELRRLELDVYDLEAKVLGGPRYLDNRGLYGVLRDCRVSLGSVENSGDGKVRWTESRQYVTPDDDFSSIGVEDKKRIVGVSEEYLKDRLARFKDYKNTLEKRQDEYETKVKVCELELAAQKKKGKASAANNE</sequence>
<dbReference type="AlphaFoldDB" id="A0A162FV86"/>
<dbReference type="OrthoDB" id="5293483at2"/>
<reference evidence="2 3" key="1">
    <citation type="submission" date="2016-03" db="EMBL/GenBank/DDBJ databases">
        <authorList>
            <person name="Ploux O."/>
        </authorList>
    </citation>
    <scope>NUCLEOTIDE SEQUENCE [LARGE SCALE GENOMIC DNA]</scope>
    <source>
        <strain evidence="2 3">EC13</strain>
    </source>
</reference>
<accession>A0A162FV86</accession>
<gene>
    <name evidence="2" type="ORF">AZI87_14600</name>
</gene>
<protein>
    <recommendedName>
        <fullName evidence="4">Lipoprotein</fullName>
    </recommendedName>
</protein>
<feature type="chain" id="PRO_5007834348" description="Lipoprotein" evidence="1">
    <location>
        <begin position="23"/>
        <end position="189"/>
    </location>
</feature>
<evidence type="ECO:0008006" key="4">
    <source>
        <dbReference type="Google" id="ProtNLM"/>
    </source>
</evidence>
<name>A0A162FV86_BDEBC</name>
<keyword evidence="1" id="KW-0732">Signal</keyword>
<dbReference type="Proteomes" id="UP000075799">
    <property type="component" value="Unassembled WGS sequence"/>
</dbReference>
<feature type="signal peptide" evidence="1">
    <location>
        <begin position="1"/>
        <end position="22"/>
    </location>
</feature>